<keyword evidence="2" id="KW-0812">Transmembrane</keyword>
<dbReference type="EMBL" id="JAAAPK010000005">
    <property type="protein sequence ID" value="NBC42249.1"/>
    <property type="molecule type" value="Genomic_DNA"/>
</dbReference>
<dbReference type="RefSeq" id="WP_139922428.1">
    <property type="nucleotide sequence ID" value="NZ_CBCSLE010000037.1"/>
</dbReference>
<dbReference type="Gene3D" id="3.30.700.10">
    <property type="entry name" value="Glycoprotein, Type 4 Pilin"/>
    <property type="match status" value="1"/>
</dbReference>
<sequence>MPSRIGLRPWLKTYSWLLVFVALVLIGYAVLALSMMNLERGAQLRMVALDMRHLLKAVTRYAERAGHVPPPSVGLSALVEERLLERIPVDPWGHDYVYRVEAGTPVILSYGRDGIPDGEGPDADHSSRVLLAE</sequence>
<feature type="region of interest" description="Disordered" evidence="1">
    <location>
        <begin position="113"/>
        <end position="133"/>
    </location>
</feature>
<evidence type="ECO:0000256" key="1">
    <source>
        <dbReference type="SAM" id="MobiDB-lite"/>
    </source>
</evidence>
<feature type="transmembrane region" description="Helical" evidence="2">
    <location>
        <begin position="14"/>
        <end position="36"/>
    </location>
</feature>
<accession>A0A7X4YB59</accession>
<feature type="domain" description="Type II secretion system protein GspG C-terminal" evidence="3">
    <location>
        <begin position="36"/>
        <end position="124"/>
    </location>
</feature>
<dbReference type="Proteomes" id="UP000537825">
    <property type="component" value="Unassembled WGS sequence"/>
</dbReference>
<evidence type="ECO:0000313" key="4">
    <source>
        <dbReference type="EMBL" id="NBC42249.1"/>
    </source>
</evidence>
<proteinExistence type="predicted"/>
<keyword evidence="5" id="KW-1185">Reference proteome</keyword>
<evidence type="ECO:0000256" key="2">
    <source>
        <dbReference type="SAM" id="Phobius"/>
    </source>
</evidence>
<protein>
    <submittedName>
        <fullName evidence="4">Type II secretion system protein GspG</fullName>
    </submittedName>
</protein>
<comment type="caution">
    <text evidence="4">The sequence shown here is derived from an EMBL/GenBank/DDBJ whole genome shotgun (WGS) entry which is preliminary data.</text>
</comment>
<reference evidence="4 5" key="1">
    <citation type="submission" date="2020-01" db="EMBL/GenBank/DDBJ databases">
        <title>The draft genome sequence of Corallococcus exiguus DSM 14696.</title>
        <authorList>
            <person name="Zhang X."/>
            <person name="Zhu H."/>
        </authorList>
    </citation>
    <scope>NUCLEOTIDE SEQUENCE [LARGE SCALE GENOMIC DNA]</scope>
    <source>
        <strain evidence="4 5">DSM 14696</strain>
    </source>
</reference>
<gene>
    <name evidence="4" type="ORF">GTZ93_20820</name>
</gene>
<dbReference type="AlphaFoldDB" id="A0A7X4YB59"/>
<organism evidence="4 5">
    <name type="scientific">Corallococcus exiguus</name>
    <dbReference type="NCBI Taxonomy" id="83462"/>
    <lineage>
        <taxon>Bacteria</taxon>
        <taxon>Pseudomonadati</taxon>
        <taxon>Myxococcota</taxon>
        <taxon>Myxococcia</taxon>
        <taxon>Myxococcales</taxon>
        <taxon>Cystobacterineae</taxon>
        <taxon>Myxococcaceae</taxon>
        <taxon>Corallococcus</taxon>
    </lineage>
</organism>
<keyword evidence="2" id="KW-0472">Membrane</keyword>
<name>A0A7X4YB59_9BACT</name>
<dbReference type="SUPFAM" id="SSF54523">
    <property type="entry name" value="Pili subunits"/>
    <property type="match status" value="1"/>
</dbReference>
<evidence type="ECO:0000259" key="3">
    <source>
        <dbReference type="Pfam" id="PF08334"/>
    </source>
</evidence>
<dbReference type="InterPro" id="IPR045584">
    <property type="entry name" value="Pilin-like"/>
</dbReference>
<keyword evidence="2" id="KW-1133">Transmembrane helix</keyword>
<evidence type="ECO:0000313" key="5">
    <source>
        <dbReference type="Proteomes" id="UP000537825"/>
    </source>
</evidence>
<dbReference type="Pfam" id="PF08334">
    <property type="entry name" value="T2SSG"/>
    <property type="match status" value="1"/>
</dbReference>
<dbReference type="InterPro" id="IPR013545">
    <property type="entry name" value="T2SS_protein-GspG_C"/>
</dbReference>